<comment type="caution">
    <text evidence="4">The sequence shown here is derived from an EMBL/GenBank/DDBJ whole genome shotgun (WGS) entry which is preliminary data.</text>
</comment>
<dbReference type="GO" id="GO:0006281">
    <property type="term" value="P:DNA repair"/>
    <property type="evidence" value="ECO:0007669"/>
    <property type="project" value="UniProtKB-UniRule"/>
</dbReference>
<evidence type="ECO:0000313" key="5">
    <source>
        <dbReference type="Proteomes" id="UP000467840"/>
    </source>
</evidence>
<dbReference type="Gene3D" id="2.30.29.30">
    <property type="entry name" value="Pleckstrin-homology domain (PH domain)/Phosphotyrosine-binding domain (PTB)"/>
    <property type="match status" value="1"/>
</dbReference>
<comment type="function">
    <text evidence="1">Component of the FACT complex, a general chromatin factor that acts to reorganize nucleosomes. The FACT complex is involved in multiple processes that require DNA as a template such as mRNA elongation, DNA replication and DNA repair. During transcription elongation the FACT complex acts as a histone chaperone that both destabilizes and restores nucleosomal structure. It facilitates the passage of RNA polymerase II and transcription by promoting the dissociation of one histone H2A-H2B dimer from the nucleosome, then subsequently promotes the reestablishment of the nucleosome following the passage of RNA polymerase II.</text>
</comment>
<keyword evidence="5" id="KW-1185">Reference proteome</keyword>
<dbReference type="Pfam" id="PF21091">
    <property type="entry name" value="SPT16_C"/>
    <property type="match status" value="1"/>
</dbReference>
<dbReference type="GO" id="GO:0035101">
    <property type="term" value="C:FACT complex"/>
    <property type="evidence" value="ECO:0007669"/>
    <property type="project" value="UniProtKB-UniRule"/>
</dbReference>
<feature type="compositionally biased region" description="Acidic residues" evidence="2">
    <location>
        <begin position="74"/>
        <end position="127"/>
    </location>
</feature>
<dbReference type="GO" id="GO:0006260">
    <property type="term" value="P:DNA replication"/>
    <property type="evidence" value="ECO:0007669"/>
    <property type="project" value="UniProtKB-KW"/>
</dbReference>
<dbReference type="PANTHER" id="PTHR13980">
    <property type="entry name" value="CDC68 RELATED"/>
    <property type="match status" value="1"/>
</dbReference>
<keyword evidence="1" id="KW-0805">Transcription regulation</keyword>
<keyword evidence="1" id="KW-0539">Nucleus</keyword>
<reference evidence="4 5" key="1">
    <citation type="journal article" date="2020" name="Mol. Plant">
        <title>The Chromosome-Based Rubber Tree Genome Provides New Insights into Spurge Genome Evolution and Rubber Biosynthesis.</title>
        <authorList>
            <person name="Liu J."/>
            <person name="Shi C."/>
            <person name="Shi C.C."/>
            <person name="Li W."/>
            <person name="Zhang Q.J."/>
            <person name="Zhang Y."/>
            <person name="Li K."/>
            <person name="Lu H.F."/>
            <person name="Shi C."/>
            <person name="Zhu S.T."/>
            <person name="Xiao Z.Y."/>
            <person name="Nan H."/>
            <person name="Yue Y."/>
            <person name="Zhu X.G."/>
            <person name="Wu Y."/>
            <person name="Hong X.N."/>
            <person name="Fan G.Y."/>
            <person name="Tong Y."/>
            <person name="Zhang D."/>
            <person name="Mao C.L."/>
            <person name="Liu Y.L."/>
            <person name="Hao S.J."/>
            <person name="Liu W.Q."/>
            <person name="Lv M.Q."/>
            <person name="Zhang H.B."/>
            <person name="Liu Y."/>
            <person name="Hu-Tang G.R."/>
            <person name="Wang J.P."/>
            <person name="Wang J.H."/>
            <person name="Sun Y.H."/>
            <person name="Ni S.B."/>
            <person name="Chen W.B."/>
            <person name="Zhang X.C."/>
            <person name="Jiao Y.N."/>
            <person name="Eichler E.E."/>
            <person name="Li G.H."/>
            <person name="Liu X."/>
            <person name="Gao L.Z."/>
        </authorList>
    </citation>
    <scope>NUCLEOTIDE SEQUENCE [LARGE SCALE GENOMIC DNA]</scope>
    <source>
        <strain evidence="5">cv. GT1</strain>
        <tissue evidence="4">Leaf</tissue>
    </source>
</reference>
<dbReference type="AlphaFoldDB" id="A0A6A6NEW9"/>
<evidence type="ECO:0000256" key="1">
    <source>
        <dbReference type="RuleBase" id="RU367052"/>
    </source>
</evidence>
<dbReference type="InterPro" id="IPR040258">
    <property type="entry name" value="Spt16"/>
</dbReference>
<sequence length="189" mass="21690">MTIVFKDFKRDVLRIDSIPSTALDGIKEWLDTTDIKYYESKLNLNWRQILKTITDDPQSFIDDGGWEFLNLEASDSDSDNSEDSDNGYEPSEAEPDSESEDDDSDSESLVESEDEDEEEDSEGDSEEEKGKTWEELEREASNADREKGNESDSEVERNRRKMKNLGKSRAPPSGSMAKRSSFLTWHWSH</sequence>
<feature type="compositionally biased region" description="Basic and acidic residues" evidence="2">
    <location>
        <begin position="128"/>
        <end position="157"/>
    </location>
</feature>
<evidence type="ECO:0000256" key="2">
    <source>
        <dbReference type="SAM" id="MobiDB-lite"/>
    </source>
</evidence>
<dbReference type="PANTHER" id="PTHR13980:SF18">
    <property type="entry name" value="FACT COMPLEX SUBUNIT SPT16"/>
    <property type="match status" value="1"/>
</dbReference>
<dbReference type="InterPro" id="IPR011993">
    <property type="entry name" value="PH-like_dom_sf"/>
</dbReference>
<dbReference type="EMBL" id="JAAGAX010000002">
    <property type="protein sequence ID" value="KAF2323687.1"/>
    <property type="molecule type" value="Genomic_DNA"/>
</dbReference>
<accession>A0A6A6NEW9</accession>
<dbReference type="GO" id="GO:0006368">
    <property type="term" value="P:transcription elongation by RNA polymerase II"/>
    <property type="evidence" value="ECO:0007669"/>
    <property type="project" value="TreeGrafter"/>
</dbReference>
<keyword evidence="1" id="KW-0158">Chromosome</keyword>
<keyword evidence="1" id="KW-0227">DNA damage</keyword>
<keyword evidence="1" id="KW-0235">DNA replication</keyword>
<dbReference type="InterPro" id="IPR048969">
    <property type="entry name" value="FACT_SPT16_C"/>
</dbReference>
<dbReference type="GO" id="GO:0031491">
    <property type="term" value="F:nucleosome binding"/>
    <property type="evidence" value="ECO:0007669"/>
    <property type="project" value="TreeGrafter"/>
</dbReference>
<keyword evidence="1" id="KW-0804">Transcription</keyword>
<gene>
    <name evidence="4" type="ORF">GH714_036604</name>
</gene>
<feature type="region of interest" description="Disordered" evidence="2">
    <location>
        <begin position="71"/>
        <end position="189"/>
    </location>
</feature>
<organism evidence="4 5">
    <name type="scientific">Hevea brasiliensis</name>
    <name type="common">Para rubber tree</name>
    <name type="synonym">Siphonia brasiliensis</name>
    <dbReference type="NCBI Taxonomy" id="3981"/>
    <lineage>
        <taxon>Eukaryota</taxon>
        <taxon>Viridiplantae</taxon>
        <taxon>Streptophyta</taxon>
        <taxon>Embryophyta</taxon>
        <taxon>Tracheophyta</taxon>
        <taxon>Spermatophyta</taxon>
        <taxon>Magnoliopsida</taxon>
        <taxon>eudicotyledons</taxon>
        <taxon>Gunneridae</taxon>
        <taxon>Pentapetalae</taxon>
        <taxon>rosids</taxon>
        <taxon>fabids</taxon>
        <taxon>Malpighiales</taxon>
        <taxon>Euphorbiaceae</taxon>
        <taxon>Crotonoideae</taxon>
        <taxon>Micrandreae</taxon>
        <taxon>Hevea</taxon>
    </lineage>
</organism>
<comment type="similarity">
    <text evidence="1">Belongs to the peptidase M24 family. SPT16 subfamily.</text>
</comment>
<comment type="subcellular location">
    <subcellularLocation>
        <location evidence="1">Nucleus</location>
    </subcellularLocation>
    <subcellularLocation>
        <location evidence="1">Chromosome</location>
    </subcellularLocation>
</comment>
<name>A0A6A6NEW9_HEVBR</name>
<feature type="domain" description="FACT complex subunit SPT16 C-terminal" evidence="3">
    <location>
        <begin position="78"/>
        <end position="161"/>
    </location>
</feature>
<evidence type="ECO:0000313" key="4">
    <source>
        <dbReference type="EMBL" id="KAF2323687.1"/>
    </source>
</evidence>
<dbReference type="Proteomes" id="UP000467840">
    <property type="component" value="Chromosome 11"/>
</dbReference>
<comment type="subunit">
    <text evidence="1">Component of the FACT complex.</text>
</comment>
<protein>
    <recommendedName>
        <fullName evidence="1">FACT complex subunit</fullName>
    </recommendedName>
</protein>
<proteinExistence type="inferred from homology"/>
<keyword evidence="1" id="KW-0234">DNA repair</keyword>
<evidence type="ECO:0000259" key="3">
    <source>
        <dbReference type="Pfam" id="PF21091"/>
    </source>
</evidence>